<evidence type="ECO:0000259" key="12">
    <source>
        <dbReference type="SMART" id="SM01228"/>
    </source>
</evidence>
<keyword evidence="7 11" id="KW-0274">FAD</keyword>
<accession>A0A917E6B7</accession>
<dbReference type="PROSITE" id="PS01280">
    <property type="entry name" value="GIDA_1"/>
    <property type="match status" value="1"/>
</dbReference>
<dbReference type="HAMAP" id="MF_00129">
    <property type="entry name" value="MnmG_GidA"/>
    <property type="match status" value="1"/>
</dbReference>
<dbReference type="Gene3D" id="1.10.150.570">
    <property type="entry name" value="GidA associated domain, C-terminal subdomain"/>
    <property type="match status" value="1"/>
</dbReference>
<comment type="cofactor">
    <cofactor evidence="1 11">
        <name>FAD</name>
        <dbReference type="ChEBI" id="CHEBI:57692"/>
    </cofactor>
</comment>
<evidence type="ECO:0000256" key="2">
    <source>
        <dbReference type="ARBA" id="ARBA00003717"/>
    </source>
</evidence>
<dbReference type="SMART" id="SM01228">
    <property type="entry name" value="GIDA_assoc_3"/>
    <property type="match status" value="1"/>
</dbReference>
<evidence type="ECO:0000256" key="4">
    <source>
        <dbReference type="ARBA" id="ARBA00020461"/>
    </source>
</evidence>
<feature type="domain" description="tRNA uridine 5-carboxymethylaminomethyl modification enzyme C-terminal subdomain" evidence="12">
    <location>
        <begin position="535"/>
        <end position="606"/>
    </location>
</feature>
<dbReference type="FunFam" id="1.10.150.570:FF:000001">
    <property type="entry name" value="tRNA uridine 5-carboxymethylaminomethyl modification enzyme MnmG"/>
    <property type="match status" value="1"/>
</dbReference>
<dbReference type="PROSITE" id="PS01281">
    <property type="entry name" value="GIDA_2"/>
    <property type="match status" value="1"/>
</dbReference>
<evidence type="ECO:0000256" key="11">
    <source>
        <dbReference type="HAMAP-Rule" id="MF_00129"/>
    </source>
</evidence>
<evidence type="ECO:0000313" key="13">
    <source>
        <dbReference type="EMBL" id="GGE08749.1"/>
    </source>
</evidence>
<dbReference type="GO" id="GO:0002098">
    <property type="term" value="P:tRNA wobble uridine modification"/>
    <property type="evidence" value="ECO:0007669"/>
    <property type="project" value="InterPro"/>
</dbReference>
<dbReference type="InterPro" id="IPR002218">
    <property type="entry name" value="MnmG-rel"/>
</dbReference>
<evidence type="ECO:0000256" key="5">
    <source>
        <dbReference type="ARBA" id="ARBA00022630"/>
    </source>
</evidence>
<keyword evidence="11" id="KW-0963">Cytoplasm</keyword>
<feature type="binding site" evidence="11">
    <location>
        <begin position="266"/>
        <end position="280"/>
    </location>
    <ligand>
        <name>NAD(+)</name>
        <dbReference type="ChEBI" id="CHEBI:57540"/>
    </ligand>
</feature>
<dbReference type="InterPro" id="IPR026904">
    <property type="entry name" value="MnmG_C"/>
</dbReference>
<dbReference type="InterPro" id="IPR049312">
    <property type="entry name" value="GIDA_C_N"/>
</dbReference>
<dbReference type="InterPro" id="IPR020595">
    <property type="entry name" value="MnmG-rel_CS"/>
</dbReference>
<keyword evidence="8 11" id="KW-0520">NAD</keyword>
<evidence type="ECO:0000256" key="9">
    <source>
        <dbReference type="ARBA" id="ARBA00025948"/>
    </source>
</evidence>
<evidence type="ECO:0000256" key="10">
    <source>
        <dbReference type="ARBA" id="ARBA00031800"/>
    </source>
</evidence>
<dbReference type="SUPFAM" id="SSF51905">
    <property type="entry name" value="FAD/NAD(P)-binding domain"/>
    <property type="match status" value="1"/>
</dbReference>
<keyword evidence="14" id="KW-1185">Reference proteome</keyword>
<gene>
    <name evidence="11 13" type="primary">mnmG</name>
    <name evidence="11" type="synonym">gidA</name>
    <name evidence="13" type="ORF">GCM10011529_13980</name>
</gene>
<sequence>MKSFDVIVVGAGHAGCEAAAAAARRGARVALLTLDRADPGTLSCNPAIGGIGKGHLVREVDALGGIMGLVTDLARLQSRVLNRSKGPAVHGPRAQVDRKRYRAAMADVLAMQAGLEIVVVKVEELIVEHGRVCGVLTDAGALRAGAIVLTTGTFLGGVMHLGAEREDGGRSGASASSLGDGLRALGLPVARLKTGTPARLDGRTIDWGKLEWQVGDFDRPQLGRSEGGMTPALPCAVTRTTPETHQVIRENLGKSALYGGHVSSVGPRYCPSIEDKVVRFGDRDGHQVFLEPEGYDDFTIYPNGLSTSLPADVQRVFMATIPGLERAVILKPGYAIEYDHVDPRALSPALAVTALPGLFLAGQINGTTGYEEAAAQGLIAGANAAALVLGSDAVIVDRATGYIGVMIDDLTTQGVSEPYRMFTSRAEYRLRLRTDNAAERLTPIGIANALVSGGQQSDFAAHLALKDSALSLLNTLTASPARLKIFGIETRQDGVVRTAFEWLRFPAIDRDAALRVWPEMADIPAALFATLAVDANYVSYVERQDDDVATFRRDEGLKLVADIDYRTVAGLSCEMIERLTRAQPATLGAAGRVPGVTPAALVALLPYTRKAA</sequence>
<keyword evidence="5 11" id="KW-0285">Flavoprotein</keyword>
<evidence type="ECO:0000256" key="3">
    <source>
        <dbReference type="ARBA" id="ARBA00007653"/>
    </source>
</evidence>
<organism evidence="13 14">
    <name type="scientific">Sandarakinorhabdus glacialis</name>
    <dbReference type="NCBI Taxonomy" id="1614636"/>
    <lineage>
        <taxon>Bacteria</taxon>
        <taxon>Pseudomonadati</taxon>
        <taxon>Pseudomonadota</taxon>
        <taxon>Alphaproteobacteria</taxon>
        <taxon>Sphingomonadales</taxon>
        <taxon>Sphingosinicellaceae</taxon>
        <taxon>Sandarakinorhabdus</taxon>
    </lineage>
</organism>
<evidence type="ECO:0000256" key="1">
    <source>
        <dbReference type="ARBA" id="ARBA00001974"/>
    </source>
</evidence>
<feature type="binding site" evidence="11">
    <location>
        <begin position="10"/>
        <end position="15"/>
    </location>
    <ligand>
        <name>FAD</name>
        <dbReference type="ChEBI" id="CHEBI:57692"/>
    </ligand>
</feature>
<dbReference type="Pfam" id="PF01134">
    <property type="entry name" value="GIDA"/>
    <property type="match status" value="1"/>
</dbReference>
<dbReference type="InterPro" id="IPR047001">
    <property type="entry name" value="MnmG_C_subdom"/>
</dbReference>
<dbReference type="Pfam" id="PF13932">
    <property type="entry name" value="SAM_GIDA_C"/>
    <property type="match status" value="1"/>
</dbReference>
<reference evidence="13" key="1">
    <citation type="journal article" date="2014" name="Int. J. Syst. Evol. Microbiol.">
        <title>Complete genome sequence of Corynebacterium casei LMG S-19264T (=DSM 44701T), isolated from a smear-ripened cheese.</title>
        <authorList>
            <consortium name="US DOE Joint Genome Institute (JGI-PGF)"/>
            <person name="Walter F."/>
            <person name="Albersmeier A."/>
            <person name="Kalinowski J."/>
            <person name="Ruckert C."/>
        </authorList>
    </citation>
    <scope>NUCLEOTIDE SEQUENCE</scope>
    <source>
        <strain evidence="13">CGMCC 1.15519</strain>
    </source>
</reference>
<comment type="subunit">
    <text evidence="9 11">Homodimer. Heterotetramer of two MnmE and two MnmG subunits.</text>
</comment>
<keyword evidence="6 11" id="KW-0819">tRNA processing</keyword>
<dbReference type="Proteomes" id="UP000635071">
    <property type="component" value="Unassembled WGS sequence"/>
</dbReference>
<evidence type="ECO:0000256" key="8">
    <source>
        <dbReference type="ARBA" id="ARBA00023027"/>
    </source>
</evidence>
<evidence type="ECO:0000256" key="6">
    <source>
        <dbReference type="ARBA" id="ARBA00022694"/>
    </source>
</evidence>
<dbReference type="PANTHER" id="PTHR11806">
    <property type="entry name" value="GLUCOSE INHIBITED DIVISION PROTEIN A"/>
    <property type="match status" value="1"/>
</dbReference>
<dbReference type="AlphaFoldDB" id="A0A917E6B7"/>
<dbReference type="RefSeq" id="WP_188762225.1">
    <property type="nucleotide sequence ID" value="NZ_BMJM01000004.1"/>
</dbReference>
<comment type="caution">
    <text evidence="13">The sequence shown here is derived from an EMBL/GenBank/DDBJ whole genome shotgun (WGS) entry which is preliminary data.</text>
</comment>
<dbReference type="Pfam" id="PF21680">
    <property type="entry name" value="GIDA_C_1st"/>
    <property type="match status" value="1"/>
</dbReference>
<dbReference type="InterPro" id="IPR036188">
    <property type="entry name" value="FAD/NAD-bd_sf"/>
</dbReference>
<comment type="function">
    <text evidence="2 11">NAD-binding protein involved in the addition of a carboxymethylaminomethyl (cmnm) group at the wobble position (U34) of certain tRNAs, forming tRNA-cmnm(5)s(2)U34.</text>
</comment>
<proteinExistence type="inferred from homology"/>
<dbReference type="InterPro" id="IPR004416">
    <property type="entry name" value="MnmG"/>
</dbReference>
<comment type="subcellular location">
    <subcellularLocation>
        <location evidence="11">Cytoplasm</location>
    </subcellularLocation>
</comment>
<dbReference type="GO" id="GO:0030488">
    <property type="term" value="P:tRNA methylation"/>
    <property type="evidence" value="ECO:0007669"/>
    <property type="project" value="TreeGrafter"/>
</dbReference>
<name>A0A917E6B7_9SPHN</name>
<dbReference type="NCBIfam" id="TIGR00136">
    <property type="entry name" value="mnmG_gidA"/>
    <property type="match status" value="1"/>
</dbReference>
<dbReference type="GO" id="GO:0005829">
    <property type="term" value="C:cytosol"/>
    <property type="evidence" value="ECO:0007669"/>
    <property type="project" value="TreeGrafter"/>
</dbReference>
<dbReference type="FunFam" id="3.50.50.60:FF:000002">
    <property type="entry name" value="tRNA uridine 5-carboxymethylaminomethyl modification enzyme MnmG"/>
    <property type="match status" value="1"/>
</dbReference>
<reference evidence="13" key="2">
    <citation type="submission" date="2020-09" db="EMBL/GenBank/DDBJ databases">
        <authorList>
            <person name="Sun Q."/>
            <person name="Zhou Y."/>
        </authorList>
    </citation>
    <scope>NUCLEOTIDE SEQUENCE</scope>
    <source>
        <strain evidence="13">CGMCC 1.15519</strain>
    </source>
</reference>
<dbReference type="EMBL" id="BMJM01000004">
    <property type="protein sequence ID" value="GGE08749.1"/>
    <property type="molecule type" value="Genomic_DNA"/>
</dbReference>
<comment type="caution">
    <text evidence="11">Lacks conserved residue(s) required for the propagation of feature annotation.</text>
</comment>
<dbReference type="GO" id="GO:0050660">
    <property type="term" value="F:flavin adenine dinucleotide binding"/>
    <property type="evidence" value="ECO:0007669"/>
    <property type="project" value="UniProtKB-UniRule"/>
</dbReference>
<evidence type="ECO:0000256" key="7">
    <source>
        <dbReference type="ARBA" id="ARBA00022827"/>
    </source>
</evidence>
<dbReference type="InterPro" id="IPR044920">
    <property type="entry name" value="MnmG_C_subdom_sf"/>
</dbReference>
<evidence type="ECO:0000313" key="14">
    <source>
        <dbReference type="Proteomes" id="UP000635071"/>
    </source>
</evidence>
<comment type="similarity">
    <text evidence="3 11">Belongs to the MnmG family.</text>
</comment>
<dbReference type="InterPro" id="IPR040131">
    <property type="entry name" value="MnmG_N"/>
</dbReference>
<dbReference type="PANTHER" id="PTHR11806:SF0">
    <property type="entry name" value="PROTEIN MTO1 HOMOLOG, MITOCHONDRIAL"/>
    <property type="match status" value="1"/>
</dbReference>
<dbReference type="Gene3D" id="3.50.50.60">
    <property type="entry name" value="FAD/NAD(P)-binding domain"/>
    <property type="match status" value="2"/>
</dbReference>
<protein>
    <recommendedName>
        <fullName evidence="4 11">tRNA uridine 5-carboxymethylaminomethyl modification enzyme MnmG</fullName>
    </recommendedName>
    <alternativeName>
        <fullName evidence="10 11">Glucose-inhibited division protein A</fullName>
    </alternativeName>
</protein>